<proteinExistence type="predicted"/>
<reference evidence="3" key="1">
    <citation type="journal article" date="2017" name="Nat. Ecol. Evol.">
        <title>Genome expansion and lineage-specific genetic innovations in the forest pathogenic fungi Armillaria.</title>
        <authorList>
            <person name="Sipos G."/>
            <person name="Prasanna A.N."/>
            <person name="Walter M.C."/>
            <person name="O'Connor E."/>
            <person name="Balint B."/>
            <person name="Krizsan K."/>
            <person name="Kiss B."/>
            <person name="Hess J."/>
            <person name="Varga T."/>
            <person name="Slot J."/>
            <person name="Riley R."/>
            <person name="Boka B."/>
            <person name="Rigling D."/>
            <person name="Barry K."/>
            <person name="Lee J."/>
            <person name="Mihaltcheva S."/>
            <person name="LaButti K."/>
            <person name="Lipzen A."/>
            <person name="Waldron R."/>
            <person name="Moloney N.M."/>
            <person name="Sperisen C."/>
            <person name="Kredics L."/>
            <person name="Vagvoelgyi C."/>
            <person name="Patrignani A."/>
            <person name="Fitzpatrick D."/>
            <person name="Nagy I."/>
            <person name="Doyle S."/>
            <person name="Anderson J.B."/>
            <person name="Grigoriev I.V."/>
            <person name="Gueldener U."/>
            <person name="Muensterkoetter M."/>
            <person name="Nagy L.G."/>
        </authorList>
    </citation>
    <scope>NUCLEOTIDE SEQUENCE [LARGE SCALE GENOMIC DNA]</scope>
    <source>
        <strain evidence="3">Ar21-2</strain>
    </source>
</reference>
<dbReference type="EMBL" id="KZ293686">
    <property type="protein sequence ID" value="PBK86120.1"/>
    <property type="molecule type" value="Genomic_DNA"/>
</dbReference>
<protein>
    <submittedName>
        <fullName evidence="2">Uncharacterized protein</fullName>
    </submittedName>
</protein>
<feature type="chain" id="PRO_5013742801" evidence="1">
    <location>
        <begin position="20"/>
        <end position="203"/>
    </location>
</feature>
<name>A0A2H3CWC2_ARMGA</name>
<evidence type="ECO:0000313" key="3">
    <source>
        <dbReference type="Proteomes" id="UP000217790"/>
    </source>
</evidence>
<dbReference type="OMA" id="EMTISMM"/>
<feature type="signal peptide" evidence="1">
    <location>
        <begin position="1"/>
        <end position="19"/>
    </location>
</feature>
<dbReference type="InParanoid" id="A0A2H3CWC2"/>
<keyword evidence="3" id="KW-1185">Reference proteome</keyword>
<evidence type="ECO:0000256" key="1">
    <source>
        <dbReference type="SAM" id="SignalP"/>
    </source>
</evidence>
<dbReference type="OrthoDB" id="3033720at2759"/>
<dbReference type="STRING" id="47427.A0A2H3CWC2"/>
<accession>A0A2H3CWC2</accession>
<evidence type="ECO:0000313" key="2">
    <source>
        <dbReference type="EMBL" id="PBK86120.1"/>
    </source>
</evidence>
<keyword evidence="1" id="KW-0732">Signal</keyword>
<dbReference type="Proteomes" id="UP000217790">
    <property type="component" value="Unassembled WGS sequence"/>
</dbReference>
<gene>
    <name evidence="2" type="ORF">ARMGADRAFT_1128190</name>
</gene>
<sequence>MRLIFISTLFALSSYSVAAQELRPSGSWRSPNITLSTDDRISIAENALQAAISALNPTNGQFDDGRYDTAGEHYAQIAEFDRLINRTTYKDILKHDFTLAETVKPGFLDDQNYGYAAARAYAVYQDPDFLTLAVTSWTSARRYTISPEQAATGTMESKNFTLASTCNGTTLAGGTYFTIDPTDGTLDSLASGFVFFSKFSILG</sequence>
<organism evidence="2 3">
    <name type="scientific">Armillaria gallica</name>
    <name type="common">Bulbous honey fungus</name>
    <name type="synonym">Armillaria bulbosa</name>
    <dbReference type="NCBI Taxonomy" id="47427"/>
    <lineage>
        <taxon>Eukaryota</taxon>
        <taxon>Fungi</taxon>
        <taxon>Dikarya</taxon>
        <taxon>Basidiomycota</taxon>
        <taxon>Agaricomycotina</taxon>
        <taxon>Agaricomycetes</taxon>
        <taxon>Agaricomycetidae</taxon>
        <taxon>Agaricales</taxon>
        <taxon>Marasmiineae</taxon>
        <taxon>Physalacriaceae</taxon>
        <taxon>Armillaria</taxon>
    </lineage>
</organism>
<dbReference type="AlphaFoldDB" id="A0A2H3CWC2"/>